<organism evidence="1 2">
    <name type="scientific">Adhaeretor mobilis</name>
    <dbReference type="NCBI Taxonomy" id="1930276"/>
    <lineage>
        <taxon>Bacteria</taxon>
        <taxon>Pseudomonadati</taxon>
        <taxon>Planctomycetota</taxon>
        <taxon>Planctomycetia</taxon>
        <taxon>Pirellulales</taxon>
        <taxon>Lacipirellulaceae</taxon>
        <taxon>Adhaeretor</taxon>
    </lineage>
</organism>
<dbReference type="Proteomes" id="UP000319852">
    <property type="component" value="Chromosome"/>
</dbReference>
<reference evidence="1 2" key="1">
    <citation type="submission" date="2019-02" db="EMBL/GenBank/DDBJ databases">
        <title>Deep-cultivation of Planctomycetes and their phenomic and genomic characterization uncovers novel biology.</title>
        <authorList>
            <person name="Wiegand S."/>
            <person name="Jogler M."/>
            <person name="Boedeker C."/>
            <person name="Pinto D."/>
            <person name="Vollmers J."/>
            <person name="Rivas-Marin E."/>
            <person name="Kohn T."/>
            <person name="Peeters S.H."/>
            <person name="Heuer A."/>
            <person name="Rast P."/>
            <person name="Oberbeckmann S."/>
            <person name="Bunk B."/>
            <person name="Jeske O."/>
            <person name="Meyerdierks A."/>
            <person name="Storesund J.E."/>
            <person name="Kallscheuer N."/>
            <person name="Luecker S."/>
            <person name="Lage O.M."/>
            <person name="Pohl T."/>
            <person name="Merkel B.J."/>
            <person name="Hornburger P."/>
            <person name="Mueller R.-W."/>
            <person name="Bruemmer F."/>
            <person name="Labrenz M."/>
            <person name="Spormann A.M."/>
            <person name="Op den Camp H."/>
            <person name="Overmann J."/>
            <person name="Amann R."/>
            <person name="Jetten M.S.M."/>
            <person name="Mascher T."/>
            <person name="Medema M.H."/>
            <person name="Devos D.P."/>
            <person name="Kaster A.-K."/>
            <person name="Ovreas L."/>
            <person name="Rohde M."/>
            <person name="Galperin M.Y."/>
            <person name="Jogler C."/>
        </authorList>
    </citation>
    <scope>NUCLEOTIDE SEQUENCE [LARGE SCALE GENOMIC DNA]</scope>
    <source>
        <strain evidence="1 2">HG15A2</strain>
    </source>
</reference>
<dbReference type="AlphaFoldDB" id="A0A517MW35"/>
<evidence type="ECO:0000313" key="2">
    <source>
        <dbReference type="Proteomes" id="UP000319852"/>
    </source>
</evidence>
<proteinExistence type="predicted"/>
<dbReference type="KEGG" id="amob:HG15A2_23840"/>
<name>A0A517MW35_9BACT</name>
<gene>
    <name evidence="1" type="ORF">HG15A2_23840</name>
</gene>
<evidence type="ECO:0000313" key="1">
    <source>
        <dbReference type="EMBL" id="QDS99094.1"/>
    </source>
</evidence>
<sequence length="64" mass="7302">MFYYAADAGYIRLRMLLGSCSRASDADADDCKKTTVYFNTLGRLFSMLDTKEFYHCLANWVASL</sequence>
<protein>
    <submittedName>
        <fullName evidence="1">Uncharacterized protein</fullName>
    </submittedName>
</protein>
<accession>A0A517MW35</accession>
<keyword evidence="2" id="KW-1185">Reference proteome</keyword>
<dbReference type="EMBL" id="CP036263">
    <property type="protein sequence ID" value="QDS99094.1"/>
    <property type="molecule type" value="Genomic_DNA"/>
</dbReference>